<organism evidence="1 2">
    <name type="scientific">Roseburia yibonii</name>
    <dbReference type="NCBI Taxonomy" id="2763063"/>
    <lineage>
        <taxon>Bacteria</taxon>
        <taxon>Bacillati</taxon>
        <taxon>Bacillota</taxon>
        <taxon>Clostridia</taxon>
        <taxon>Lachnospirales</taxon>
        <taxon>Lachnospiraceae</taxon>
        <taxon>Roseburia</taxon>
    </lineage>
</organism>
<name>A0ABR7IAS2_9FIRM</name>
<evidence type="ECO:0000313" key="1">
    <source>
        <dbReference type="EMBL" id="MBC5754031.1"/>
    </source>
</evidence>
<dbReference type="InterPro" id="IPR032357">
    <property type="entry name" value="DUF4866"/>
</dbReference>
<dbReference type="Proteomes" id="UP000621540">
    <property type="component" value="Unassembled WGS sequence"/>
</dbReference>
<sequence>MPTIFPREEKAEQLFEKILKNPDACERLKETFFDNLPDVDNPEADTRDVTGVTFTRALFQAYENKDLSAFLMAVCGNSMFDLLRNSFLIPIRFNDKGKTNPILLTDETGGLRKDIGIHVPEKTYQKFLKIYKNKEQIPQVEEYLAYGFREAHQYDEAGTAVESVEIGQHLGVLLLYRMPEEIKEHLTDAEIYVHVWDALMRVQDVLPRAFMYYGEMECGGQKSAAGELGIFLPMSRFGEKMERNIELANGIALGVREEMEAYGTKFEK</sequence>
<dbReference type="RefSeq" id="WP_186982226.1">
    <property type="nucleotide sequence ID" value="NZ_JACOQH010000005.1"/>
</dbReference>
<reference evidence="1 2" key="1">
    <citation type="submission" date="2020-08" db="EMBL/GenBank/DDBJ databases">
        <title>Genome public.</title>
        <authorList>
            <person name="Liu C."/>
            <person name="Sun Q."/>
        </authorList>
    </citation>
    <scope>NUCLEOTIDE SEQUENCE [LARGE SCALE GENOMIC DNA]</scope>
    <source>
        <strain evidence="1 2">BX0805</strain>
    </source>
</reference>
<keyword evidence="2" id="KW-1185">Reference proteome</keyword>
<dbReference type="Pfam" id="PF16160">
    <property type="entry name" value="DUF4866"/>
    <property type="match status" value="1"/>
</dbReference>
<accession>A0ABR7IAS2</accession>
<proteinExistence type="predicted"/>
<dbReference type="EMBL" id="JACOQH010000005">
    <property type="protein sequence ID" value="MBC5754031.1"/>
    <property type="molecule type" value="Genomic_DNA"/>
</dbReference>
<evidence type="ECO:0000313" key="2">
    <source>
        <dbReference type="Proteomes" id="UP000621540"/>
    </source>
</evidence>
<protein>
    <submittedName>
        <fullName evidence="1">DUF4866 domain-containing protein</fullName>
    </submittedName>
</protein>
<comment type="caution">
    <text evidence="1">The sequence shown here is derived from an EMBL/GenBank/DDBJ whole genome shotgun (WGS) entry which is preliminary data.</text>
</comment>
<gene>
    <name evidence="1" type="ORF">H8Z76_08320</name>
</gene>